<comment type="caution">
    <text evidence="13">The sequence shown here is derived from an EMBL/GenBank/DDBJ whole genome shotgun (WGS) entry which is preliminary data.</text>
</comment>
<evidence type="ECO:0000256" key="4">
    <source>
        <dbReference type="ARBA" id="ARBA00022574"/>
    </source>
</evidence>
<comment type="subcellular location">
    <subcellularLocation>
        <location evidence="1">Cell projection</location>
        <location evidence="1">Cilium</location>
    </subcellularLocation>
    <subcellularLocation>
        <location evidence="2">Cytoplasm</location>
        <location evidence="2">Cytoskeleton</location>
    </subcellularLocation>
</comment>
<keyword evidence="4 9" id="KW-0853">WD repeat</keyword>
<dbReference type="InterPro" id="IPR011047">
    <property type="entry name" value="Quinoprotein_ADH-like_sf"/>
</dbReference>
<proteinExistence type="predicted"/>
<evidence type="ECO:0000256" key="1">
    <source>
        <dbReference type="ARBA" id="ARBA00004138"/>
    </source>
</evidence>
<feature type="coiled-coil region" evidence="10">
    <location>
        <begin position="819"/>
        <end position="846"/>
    </location>
</feature>
<dbReference type="PROSITE" id="PS50082">
    <property type="entry name" value="WD_REPEATS_2"/>
    <property type="match status" value="3"/>
</dbReference>
<evidence type="ECO:0000256" key="5">
    <source>
        <dbReference type="ARBA" id="ARBA00022737"/>
    </source>
</evidence>
<keyword evidence="7" id="KW-0206">Cytoskeleton</keyword>
<feature type="compositionally biased region" description="Basic and acidic residues" evidence="11">
    <location>
        <begin position="575"/>
        <end position="591"/>
    </location>
</feature>
<keyword evidence="6 10" id="KW-0175">Coiled coil</keyword>
<dbReference type="EMBL" id="BRXX01000076">
    <property type="protein sequence ID" value="GMH87923.1"/>
    <property type="molecule type" value="Genomic_DNA"/>
</dbReference>
<keyword evidence="3" id="KW-0963">Cytoplasm</keyword>
<dbReference type="PROSITE" id="PS50294">
    <property type="entry name" value="WD_REPEATS_REGION"/>
    <property type="match status" value="1"/>
</dbReference>
<evidence type="ECO:0000256" key="9">
    <source>
        <dbReference type="PROSITE-ProRule" id="PRU00221"/>
    </source>
</evidence>
<feature type="region of interest" description="Disordered" evidence="11">
    <location>
        <begin position="575"/>
        <end position="605"/>
    </location>
</feature>
<dbReference type="PANTHER" id="PTHR14885">
    <property type="entry name" value="CILIA- AND FLAGELLA-ASSOCIATED PROTEIN 43-RELATED"/>
    <property type="match status" value="1"/>
</dbReference>
<feature type="repeat" description="WD" evidence="9">
    <location>
        <begin position="274"/>
        <end position="306"/>
    </location>
</feature>
<dbReference type="InterPro" id="IPR011044">
    <property type="entry name" value="Quino_amine_DH_bsu"/>
</dbReference>
<evidence type="ECO:0000256" key="8">
    <source>
        <dbReference type="ARBA" id="ARBA00023273"/>
    </source>
</evidence>
<dbReference type="Pfam" id="PF00400">
    <property type="entry name" value="WD40"/>
    <property type="match status" value="2"/>
</dbReference>
<organism evidence="13 14">
    <name type="scientific">Triparma verrucosa</name>
    <dbReference type="NCBI Taxonomy" id="1606542"/>
    <lineage>
        <taxon>Eukaryota</taxon>
        <taxon>Sar</taxon>
        <taxon>Stramenopiles</taxon>
        <taxon>Ochrophyta</taxon>
        <taxon>Bolidophyceae</taxon>
        <taxon>Parmales</taxon>
        <taxon>Triparmaceae</taxon>
        <taxon>Triparma</taxon>
    </lineage>
</organism>
<dbReference type="GO" id="GO:0005856">
    <property type="term" value="C:cytoskeleton"/>
    <property type="evidence" value="ECO:0007669"/>
    <property type="project" value="UniProtKB-SubCell"/>
</dbReference>
<keyword evidence="8" id="KW-0966">Cell projection</keyword>
<dbReference type="SUPFAM" id="SSF50969">
    <property type="entry name" value="YVTN repeat-like/Quinoprotein amine dehydrogenase"/>
    <property type="match status" value="1"/>
</dbReference>
<feature type="repeat" description="WD" evidence="9">
    <location>
        <begin position="466"/>
        <end position="496"/>
    </location>
</feature>
<evidence type="ECO:0000313" key="14">
    <source>
        <dbReference type="Proteomes" id="UP001165160"/>
    </source>
</evidence>
<feature type="repeat" description="WD" evidence="9">
    <location>
        <begin position="376"/>
        <end position="417"/>
    </location>
</feature>
<dbReference type="SUPFAM" id="SSF50993">
    <property type="entry name" value="Peptidase/esterase 'gauge' domain"/>
    <property type="match status" value="1"/>
</dbReference>
<dbReference type="Gene3D" id="2.130.10.10">
    <property type="entry name" value="YVTN repeat-like/Quinoprotein amine dehydrogenase"/>
    <property type="match status" value="3"/>
</dbReference>
<evidence type="ECO:0000256" key="3">
    <source>
        <dbReference type="ARBA" id="ARBA00022490"/>
    </source>
</evidence>
<feature type="region of interest" description="Disordered" evidence="11">
    <location>
        <begin position="1392"/>
        <end position="1433"/>
    </location>
</feature>
<evidence type="ECO:0000256" key="7">
    <source>
        <dbReference type="ARBA" id="ARBA00023212"/>
    </source>
</evidence>
<dbReference type="InterPro" id="IPR001680">
    <property type="entry name" value="WD40_rpt"/>
</dbReference>
<evidence type="ECO:0000313" key="13">
    <source>
        <dbReference type="EMBL" id="GMH87923.1"/>
    </source>
</evidence>
<feature type="domain" description="EML-like first beta-propeller" evidence="12">
    <location>
        <begin position="75"/>
        <end position="306"/>
    </location>
</feature>
<dbReference type="Proteomes" id="UP001165160">
    <property type="component" value="Unassembled WGS sequence"/>
</dbReference>
<evidence type="ECO:0000256" key="10">
    <source>
        <dbReference type="SAM" id="Coils"/>
    </source>
</evidence>
<evidence type="ECO:0000256" key="11">
    <source>
        <dbReference type="SAM" id="MobiDB-lite"/>
    </source>
</evidence>
<dbReference type="GO" id="GO:0005929">
    <property type="term" value="C:cilium"/>
    <property type="evidence" value="ECO:0007669"/>
    <property type="project" value="UniProtKB-SubCell"/>
</dbReference>
<keyword evidence="14" id="KW-1185">Reference proteome</keyword>
<accession>A0A9W7BJQ3</accession>
<sequence length="1778" mass="198180">MSESYQPSSFLPRRDPHELPRTISALHSLAGFPIDRRQNIYLVDSNTMLYIAGNELVQLDLTTKKRTYVKGLDNKAIGCFAVSPAGDMIALGCVGTKPNVYIYDFPSFALQKILKTGTERGYASMSFTADGEKLSTVGMKPDFLLTVWDWKNERITLHTKAFGQDVYKVAFSQDDPGRLTTSGTGHIRFWNMTKTFTGLKLQGEIGKFGKIDLSDIEDFVELPDGKVISSSESGYLLLWEGNFVKCRFVTSSAKPELMYDAKHTAGNDMIFGDVPAHKGGIFCLKYDRKRNMIVTSGGDGTIKYWSFPEIDVAEVDSDITMDYPIEPKTTVTVSPDASVKYFIESPGEDNTFLIEDGNGALYRQPCDGSAPSEKLWEFHAGPVAGVAASPVDHFCVTGGKDGKVFCWDYVTKTVVSSVKNVHGCTSVTAAPTTVDKDGMTFAAGFEDGVVRCYVRTNDELTLQQVMKPHTEAVSRVEYSPDGKYIATGGVDGLVFVLKCPAKDSPTSPYTPVGFVTSEDSGPIVSLSWRADSKALLYGTGNTLTEIDVSEELASVSANSFEMKPKTRTYQYKDRPVIKETNPEDEEKKNADDIEEEEPPEPVPPSITFACYKKTAGEEENFVVGFGDEKAGKLIEGKFGDEYSLGEYFAGVQIENLLEDEEISKVKSLTFSSSQNFFLGTNDDGSVTVRPSAELGYFTKYSNHDPNSGGCSGAALSFDDEFLLSVGDDGVLAIYRLNPKAVEAAAMEAKEKRMLLDEGNADKLLSSADSGEGSSVPPEGFDEIFASTKEGQDKAAAAAAAAVEDITDDTAYSIQDEKLRKEEDARKAAAERKKEGVREKIVSMQKEFAEFVKKNSALPAEQRLTPEELTVDPEFNQILIEAGRQMIKEVELECAHESEKTDVRLKKLREEFLEVLDYERFTVHSLKAKSLQVSSFPTLKYPDVLVNMLDHVHNVMKGEETSSLRSRSHHSSSDRSVRSTRNTNRSTKSKVAIDMAALGLSPDGSPKKLSAFETRKLMRMERKHAMEELVERKPAEDADDPRDVKAIADAIANLGDYKVKTGEDYEVPEEQQVNAEKKRRQMVLLEESIHNIKVNFNESLLGARDMKARVVLATKSSNARMRAIDKQLEQQSMSKDLWDPELQPSEYPEDREVFVESDYEKFKESVKTNDGKIEDAKCPVKSVCKKKAIEGGSADQASGGKGGAIWSPEAVALAQTLPILKASYSHSSFGEMPEVQDPSSLSQIEKDEISEIKKKLKHERQSIVAKIASDVKEVDTTIGELRKERLVLSVELKAAEMRLLVLFKELHLLQEFESKDKMLSTKLEKCQRDKAEVVANISDCFGRLQTKSAELEVWVEKDDLIMGEFLKVVPESNAFYDQLLKIFKRKIKRAKKRSTEDEDEDEDEDEESDYDDYDEDDEDEDDEEVDDSCPPGCDTHLYESIIEMREKRLDQEEYMSEFQKELDALKKTHDRHVGRERQIDKDLKSTEIEIQKFQTEKQKEINELLVTIPLKVGQIRLWKPEVGAEGEMVEVPSDPTILRESVKINECTIFSEDDLGKIRNRIGELKDEIVVDKGNFSGLHKEKRALEKDKLVKEKKIEKQAKECEEIQMLKFGQLVDIEALDKISVNNDEAELKSKSNELEITNEKEIFALQAKHRRLKEKLLDSTNVNTGKLNNIAELNGRQFFLEKELNGKGGGMQVADDGPTIREETEERNRLVALVKLQAKEVDALKAEINLLRRKGGHIYAPPPPPEGGSVAPAMEGSVEGGAMSLGGVEGAGM</sequence>
<dbReference type="InterPro" id="IPR055439">
    <property type="entry name" value="Beta-prop_EML_1st"/>
</dbReference>
<keyword evidence="5" id="KW-0677">Repeat</keyword>
<evidence type="ECO:0000256" key="2">
    <source>
        <dbReference type="ARBA" id="ARBA00004245"/>
    </source>
</evidence>
<evidence type="ECO:0000259" key="12">
    <source>
        <dbReference type="Pfam" id="PF23409"/>
    </source>
</evidence>
<feature type="coiled-coil region" evidence="10">
    <location>
        <begin position="1582"/>
        <end position="1645"/>
    </location>
</feature>
<name>A0A9W7BJQ3_9STRA</name>
<feature type="compositionally biased region" description="Acidic residues" evidence="11">
    <location>
        <begin position="1395"/>
        <end position="1426"/>
    </location>
</feature>
<dbReference type="PANTHER" id="PTHR14885:SF3">
    <property type="entry name" value="CILIA- AND FLAGELLA-ASSOCIATED PROTEIN 44"/>
    <property type="match status" value="1"/>
</dbReference>
<reference evidence="14" key="1">
    <citation type="journal article" date="2023" name="Commun. Biol.">
        <title>Genome analysis of Parmales, the sister group of diatoms, reveals the evolutionary specialization of diatoms from phago-mixotrophs to photoautotrophs.</title>
        <authorList>
            <person name="Ban H."/>
            <person name="Sato S."/>
            <person name="Yoshikawa S."/>
            <person name="Yamada K."/>
            <person name="Nakamura Y."/>
            <person name="Ichinomiya M."/>
            <person name="Sato N."/>
            <person name="Blanc-Mathieu R."/>
            <person name="Endo H."/>
            <person name="Kuwata A."/>
            <person name="Ogata H."/>
        </authorList>
    </citation>
    <scope>NUCLEOTIDE SEQUENCE [LARGE SCALE GENOMIC DNA]</scope>
    <source>
        <strain evidence="14">NIES 3699</strain>
    </source>
</reference>
<feature type="region of interest" description="Disordered" evidence="11">
    <location>
        <begin position="957"/>
        <end position="989"/>
    </location>
</feature>
<gene>
    <name evidence="13" type="ORF">TrVE_jg6849</name>
</gene>
<dbReference type="Pfam" id="PF23409">
    <property type="entry name" value="Beta-prop_EML"/>
    <property type="match status" value="1"/>
</dbReference>
<protein>
    <recommendedName>
        <fullName evidence="12">EML-like first beta-propeller domain-containing protein</fullName>
    </recommendedName>
</protein>
<dbReference type="InterPro" id="IPR015943">
    <property type="entry name" value="WD40/YVTN_repeat-like_dom_sf"/>
</dbReference>
<dbReference type="SUPFAM" id="SSF50998">
    <property type="entry name" value="Quinoprotein alcohol dehydrogenase-like"/>
    <property type="match status" value="1"/>
</dbReference>
<dbReference type="SMART" id="SM00320">
    <property type="entry name" value="WD40"/>
    <property type="match status" value="7"/>
</dbReference>
<evidence type="ECO:0000256" key="6">
    <source>
        <dbReference type="ARBA" id="ARBA00023054"/>
    </source>
</evidence>